<feature type="region of interest" description="Disordered" evidence="1">
    <location>
        <begin position="261"/>
        <end position="477"/>
    </location>
</feature>
<proteinExistence type="predicted"/>
<keyword evidence="4" id="KW-1185">Reference proteome</keyword>
<evidence type="ECO:0000256" key="2">
    <source>
        <dbReference type="SAM" id="SignalP"/>
    </source>
</evidence>
<feature type="chain" id="PRO_5005591223" description="DUF3300 domain-containing protein" evidence="2">
    <location>
        <begin position="23"/>
        <end position="477"/>
    </location>
</feature>
<evidence type="ECO:0008006" key="5">
    <source>
        <dbReference type="Google" id="ProtNLM"/>
    </source>
</evidence>
<gene>
    <name evidence="3" type="ORF">NC99_24090</name>
</gene>
<evidence type="ECO:0000313" key="3">
    <source>
        <dbReference type="EMBL" id="KOH44749.1"/>
    </source>
</evidence>
<dbReference type="EMBL" id="LGIA01000153">
    <property type="protein sequence ID" value="KOH44749.1"/>
    <property type="molecule type" value="Genomic_DNA"/>
</dbReference>
<reference evidence="4" key="1">
    <citation type="submission" date="2015-07" db="EMBL/GenBank/DDBJ databases">
        <title>Genome sequencing of Sunxiuqinia dokdonensis strain SK.</title>
        <authorList>
            <person name="Ahn S."/>
            <person name="Kim B.-C."/>
        </authorList>
    </citation>
    <scope>NUCLEOTIDE SEQUENCE [LARGE SCALE GENOMIC DNA]</scope>
    <source>
        <strain evidence="4">SK</strain>
    </source>
</reference>
<evidence type="ECO:0000256" key="1">
    <source>
        <dbReference type="SAM" id="MobiDB-lite"/>
    </source>
</evidence>
<feature type="signal peptide" evidence="2">
    <location>
        <begin position="1"/>
        <end position="22"/>
    </location>
</feature>
<feature type="compositionally biased region" description="Low complexity" evidence="1">
    <location>
        <begin position="378"/>
        <end position="396"/>
    </location>
</feature>
<keyword evidence="2" id="KW-0732">Signal</keyword>
<feature type="compositionally biased region" description="Polar residues" evidence="1">
    <location>
        <begin position="333"/>
        <end position="376"/>
    </location>
</feature>
<feature type="compositionally biased region" description="Basic and acidic residues" evidence="1">
    <location>
        <begin position="261"/>
        <end position="277"/>
    </location>
</feature>
<evidence type="ECO:0000313" key="4">
    <source>
        <dbReference type="Proteomes" id="UP000036958"/>
    </source>
</evidence>
<feature type="compositionally biased region" description="Low complexity" evidence="1">
    <location>
        <begin position="430"/>
        <end position="477"/>
    </location>
</feature>
<comment type="caution">
    <text evidence="3">The sequence shown here is derived from an EMBL/GenBank/DDBJ whole genome shotgun (WGS) entry which is preliminary data.</text>
</comment>
<accession>A0A0L8V8I0</accession>
<feature type="compositionally biased region" description="Low complexity" evidence="1">
    <location>
        <begin position="281"/>
        <end position="316"/>
    </location>
</feature>
<organism evidence="3 4">
    <name type="scientific">Sunxiuqinia dokdonensis</name>
    <dbReference type="NCBI Taxonomy" id="1409788"/>
    <lineage>
        <taxon>Bacteria</taxon>
        <taxon>Pseudomonadati</taxon>
        <taxon>Bacteroidota</taxon>
        <taxon>Bacteroidia</taxon>
        <taxon>Marinilabiliales</taxon>
        <taxon>Prolixibacteraceae</taxon>
        <taxon>Sunxiuqinia</taxon>
    </lineage>
</organism>
<feature type="compositionally biased region" description="Polar residues" evidence="1">
    <location>
        <begin position="397"/>
        <end position="424"/>
    </location>
</feature>
<dbReference type="Proteomes" id="UP000036958">
    <property type="component" value="Unassembled WGS sequence"/>
</dbReference>
<dbReference type="AlphaFoldDB" id="A0A0L8V8I0"/>
<dbReference type="OrthoDB" id="939585at2"/>
<protein>
    <recommendedName>
        <fullName evidence="5">DUF3300 domain-containing protein</fullName>
    </recommendedName>
</protein>
<sequence>MKKLIIISILALLTAATSTSQAKNYPDEYLGLPGDNFNLYATMKLFQESETLEDFERSLNDENSYINNLDLNGDNLVDYIMVVDYVDGNVHTIVLRTALNQHETQDIAVFTVERYSNGSVRVQLIGDEMLYGRNYIVEPVYADSMETPNPAYIGNSGNNGRPSVVAVTTYEVAAWPVIRFIYRPGYVRWYSSWHWGYYPSYWNPWRPLYYHTYYGYHSHFHHHYYTHYRHWNHHRYHRYNDHYYSNIRTYSPRVTTRIKEGNYKKTYSRPDLRRKGEVLYTRSTRNNTNSRSSYSGRRNDSRNSSTVKNSSINRNDSSSERRSVSNSSNRTRTNQAVGRSTENARKSTTIQPKRSVSSPASVKGTSVNRRTNTTNAPARVNSNSSSRKSSAVSPKSTTVTKSRTIKSSAPKQSSPKVQRSSTRAPKTKSATRSVSSKSSSRSTRSAVSTGSSSSRSSGASSRSSSSRSSSNGSPSRR</sequence>
<dbReference type="STRING" id="1409788.NC99_24090"/>
<dbReference type="RefSeq" id="WP_157624791.1">
    <property type="nucleotide sequence ID" value="NZ_LGIA01000153.1"/>
</dbReference>
<name>A0A0L8V8I0_9BACT</name>